<evidence type="ECO:0000313" key="3">
    <source>
        <dbReference type="Proteomes" id="UP000051373"/>
    </source>
</evidence>
<dbReference type="EMBL" id="LJUJ01000032">
    <property type="protein sequence ID" value="KPK62577.1"/>
    <property type="molecule type" value="Genomic_DNA"/>
</dbReference>
<evidence type="ECO:0000313" key="2">
    <source>
        <dbReference type="EMBL" id="KPK62577.1"/>
    </source>
</evidence>
<reference evidence="2 3" key="1">
    <citation type="journal article" date="2015" name="Microbiome">
        <title>Genomic resolution of linkages in carbon, nitrogen, and sulfur cycling among widespread estuary sediment bacteria.</title>
        <authorList>
            <person name="Baker B.J."/>
            <person name="Lazar C.S."/>
            <person name="Teske A.P."/>
            <person name="Dick G.J."/>
        </authorList>
    </citation>
    <scope>NUCLEOTIDE SEQUENCE [LARGE SCALE GENOMIC DNA]</scope>
    <source>
        <strain evidence="2">SM23_42</strain>
    </source>
</reference>
<name>A0A0S8FQI7_UNCW3</name>
<dbReference type="InterPro" id="IPR025965">
    <property type="entry name" value="FlgD/Vpr_Ig-like"/>
</dbReference>
<proteinExistence type="predicted"/>
<dbReference type="NCBIfam" id="TIGR04183">
    <property type="entry name" value="Por_Secre_tail"/>
    <property type="match status" value="1"/>
</dbReference>
<dbReference type="Pfam" id="PF13860">
    <property type="entry name" value="FlgD_ig"/>
    <property type="match status" value="1"/>
</dbReference>
<dbReference type="STRING" id="1703779.AMJ83_10440"/>
<protein>
    <recommendedName>
        <fullName evidence="1">FlgD/Vpr Ig-like domain-containing protein</fullName>
    </recommendedName>
</protein>
<dbReference type="InterPro" id="IPR026444">
    <property type="entry name" value="Secre_tail"/>
</dbReference>
<evidence type="ECO:0000259" key="1">
    <source>
        <dbReference type="Pfam" id="PF13860"/>
    </source>
</evidence>
<dbReference type="Proteomes" id="UP000051373">
    <property type="component" value="Unassembled WGS sequence"/>
</dbReference>
<feature type="domain" description="FlgD/Vpr Ig-like" evidence="1">
    <location>
        <begin position="148"/>
        <end position="200"/>
    </location>
</feature>
<accession>A0A0S8FQI7</accession>
<comment type="caution">
    <text evidence="2">The sequence shown here is derived from an EMBL/GenBank/DDBJ whole genome shotgun (WGS) entry which is preliminary data.</text>
</comment>
<gene>
    <name evidence="2" type="ORF">AMJ83_10440</name>
</gene>
<sequence>MFGCTFVEHGNPSATGNVISVAGQDGSFAAGLDYGYLYQQGPDNSVDVIEGNGGTLLFKSQEGNGRVIYYSGGSDIYRTIHSTIIFGALKNGVNTKDELMDSYMDYLTELTGIEEYVVEQSDLSLSIFPNPVIRSANVSFSLIRPGRVAIRLYNTAGQLMREIADGEYGAGVHEFVWYADNDKGRELSSGTYILSVEVDNKVTRRTVVLIR</sequence>
<organism evidence="2 3">
    <name type="scientific">candidate division WOR_3 bacterium SM23_42</name>
    <dbReference type="NCBI Taxonomy" id="1703779"/>
    <lineage>
        <taxon>Bacteria</taxon>
        <taxon>Bacteria division WOR-3</taxon>
    </lineage>
</organism>
<dbReference type="Gene3D" id="2.60.40.4070">
    <property type="match status" value="1"/>
</dbReference>
<dbReference type="AlphaFoldDB" id="A0A0S8FQI7"/>